<keyword evidence="2" id="KW-1185">Reference proteome</keyword>
<accession>A0AAW1N8F8</accession>
<evidence type="ECO:0000313" key="1">
    <source>
        <dbReference type="EMBL" id="KAK9755481.1"/>
    </source>
</evidence>
<dbReference type="AlphaFoldDB" id="A0AAW1N8F8"/>
<proteinExistence type="predicted"/>
<comment type="caution">
    <text evidence="1">The sequence shown here is derived from an EMBL/GenBank/DDBJ whole genome shotgun (WGS) entry which is preliminary data.</text>
</comment>
<reference evidence="1" key="1">
    <citation type="submission" date="2024-03" db="EMBL/GenBank/DDBJ databases">
        <title>WGS assembly of Saponaria officinalis var. Norfolk2.</title>
        <authorList>
            <person name="Jenkins J."/>
            <person name="Shu S."/>
            <person name="Grimwood J."/>
            <person name="Barry K."/>
            <person name="Goodstein D."/>
            <person name="Schmutz J."/>
            <person name="Leebens-Mack J."/>
            <person name="Osbourn A."/>
        </authorList>
    </citation>
    <scope>NUCLEOTIDE SEQUENCE [LARGE SCALE GENOMIC DNA]</scope>
    <source>
        <strain evidence="1">JIC</strain>
    </source>
</reference>
<evidence type="ECO:0000313" key="2">
    <source>
        <dbReference type="Proteomes" id="UP001443914"/>
    </source>
</evidence>
<gene>
    <name evidence="1" type="ORF">RND81_01G028600</name>
</gene>
<protein>
    <submittedName>
        <fullName evidence="1">Uncharacterized protein</fullName>
    </submittedName>
</protein>
<dbReference type="Proteomes" id="UP001443914">
    <property type="component" value="Unassembled WGS sequence"/>
</dbReference>
<name>A0AAW1N8F8_SAPOF</name>
<dbReference type="EMBL" id="JBDFQZ010000001">
    <property type="protein sequence ID" value="KAK9755481.1"/>
    <property type="molecule type" value="Genomic_DNA"/>
</dbReference>
<sequence length="162" mass="18916">MFLIRKIFKFTKFAFDSNIEVSKSNSIFHGANPTITYDPTHDPTKAKKRVESNAWREAEDEALISSWCMISTDAIVGKNQNKNTRWTKVSETRTNLNTIQLNLPVLKRATEMYYSFLRGFLVLLSTLNNYIKNYSRIHDRDIHNNLKNDLIEHIWGKFGNNN</sequence>
<organism evidence="1 2">
    <name type="scientific">Saponaria officinalis</name>
    <name type="common">Common soapwort</name>
    <name type="synonym">Lychnis saponaria</name>
    <dbReference type="NCBI Taxonomy" id="3572"/>
    <lineage>
        <taxon>Eukaryota</taxon>
        <taxon>Viridiplantae</taxon>
        <taxon>Streptophyta</taxon>
        <taxon>Embryophyta</taxon>
        <taxon>Tracheophyta</taxon>
        <taxon>Spermatophyta</taxon>
        <taxon>Magnoliopsida</taxon>
        <taxon>eudicotyledons</taxon>
        <taxon>Gunneridae</taxon>
        <taxon>Pentapetalae</taxon>
        <taxon>Caryophyllales</taxon>
        <taxon>Caryophyllaceae</taxon>
        <taxon>Caryophylleae</taxon>
        <taxon>Saponaria</taxon>
    </lineage>
</organism>